<evidence type="ECO:0000259" key="7">
    <source>
        <dbReference type="Pfam" id="PF04138"/>
    </source>
</evidence>
<dbReference type="PANTHER" id="PTHR38459">
    <property type="entry name" value="PROPHAGE BACTOPRENOL-LINKED GLUCOSE TRANSLOCASE HOMOLOG"/>
    <property type="match status" value="1"/>
</dbReference>
<dbReference type="Proteomes" id="UP000245812">
    <property type="component" value="Unassembled WGS sequence"/>
</dbReference>
<feature type="transmembrane region" description="Helical" evidence="6">
    <location>
        <begin position="76"/>
        <end position="98"/>
    </location>
</feature>
<accession>A0A316I901</accession>
<evidence type="ECO:0000256" key="1">
    <source>
        <dbReference type="ARBA" id="ARBA00004141"/>
    </source>
</evidence>
<dbReference type="Pfam" id="PF04138">
    <property type="entry name" value="GtrA_DPMS_TM"/>
    <property type="match status" value="1"/>
</dbReference>
<keyword evidence="5 6" id="KW-0472">Membrane</keyword>
<dbReference type="PANTHER" id="PTHR38459:SF1">
    <property type="entry name" value="PROPHAGE BACTOPRENOL-LINKED GLUCOSE TRANSLOCASE HOMOLOG"/>
    <property type="match status" value="1"/>
</dbReference>
<feature type="transmembrane region" description="Helical" evidence="6">
    <location>
        <begin position="7"/>
        <end position="31"/>
    </location>
</feature>
<feature type="domain" description="GtrA/DPMS transmembrane" evidence="7">
    <location>
        <begin position="10"/>
        <end position="127"/>
    </location>
</feature>
<evidence type="ECO:0000256" key="3">
    <source>
        <dbReference type="ARBA" id="ARBA00022692"/>
    </source>
</evidence>
<dbReference type="EMBL" id="QGHC01000004">
    <property type="protein sequence ID" value="PWK89923.1"/>
    <property type="molecule type" value="Genomic_DNA"/>
</dbReference>
<keyword evidence="9" id="KW-1185">Reference proteome</keyword>
<name>A0A316I901_9GAMM</name>
<dbReference type="InterPro" id="IPR051401">
    <property type="entry name" value="GtrA_CellWall_Glycosyl"/>
</dbReference>
<comment type="similarity">
    <text evidence="2">Belongs to the GtrA family.</text>
</comment>
<dbReference type="OrthoDB" id="7926501at2"/>
<dbReference type="InterPro" id="IPR007267">
    <property type="entry name" value="GtrA_DPMS_TM"/>
</dbReference>
<protein>
    <submittedName>
        <fullName evidence="8">Putative flippase GtrA</fullName>
    </submittedName>
</protein>
<dbReference type="GO" id="GO:0000271">
    <property type="term" value="P:polysaccharide biosynthetic process"/>
    <property type="evidence" value="ECO:0007669"/>
    <property type="project" value="InterPro"/>
</dbReference>
<evidence type="ECO:0000256" key="5">
    <source>
        <dbReference type="ARBA" id="ARBA00023136"/>
    </source>
</evidence>
<evidence type="ECO:0000256" key="6">
    <source>
        <dbReference type="SAM" id="Phobius"/>
    </source>
</evidence>
<proteinExistence type="inferred from homology"/>
<reference evidence="8 9" key="1">
    <citation type="submission" date="2018-05" db="EMBL/GenBank/DDBJ databases">
        <title>Genomic Encyclopedia of Type Strains, Phase IV (KMG-IV): sequencing the most valuable type-strain genomes for metagenomic binning, comparative biology and taxonomic classification.</title>
        <authorList>
            <person name="Goeker M."/>
        </authorList>
    </citation>
    <scope>NUCLEOTIDE SEQUENCE [LARGE SCALE GENOMIC DNA]</scope>
    <source>
        <strain evidence="8 9">DSM 14263</strain>
    </source>
</reference>
<dbReference type="GO" id="GO:0005886">
    <property type="term" value="C:plasma membrane"/>
    <property type="evidence" value="ECO:0007669"/>
    <property type="project" value="TreeGrafter"/>
</dbReference>
<gene>
    <name evidence="8" type="ORF">C7456_104281</name>
</gene>
<comment type="caution">
    <text evidence="8">The sequence shown here is derived from an EMBL/GenBank/DDBJ whole genome shotgun (WGS) entry which is preliminary data.</text>
</comment>
<organism evidence="8 9">
    <name type="scientific">Fulvimonas soli</name>
    <dbReference type="NCBI Taxonomy" id="155197"/>
    <lineage>
        <taxon>Bacteria</taxon>
        <taxon>Pseudomonadati</taxon>
        <taxon>Pseudomonadota</taxon>
        <taxon>Gammaproteobacteria</taxon>
        <taxon>Lysobacterales</taxon>
        <taxon>Rhodanobacteraceae</taxon>
        <taxon>Fulvimonas</taxon>
    </lineage>
</organism>
<keyword evidence="4 6" id="KW-1133">Transmembrane helix</keyword>
<feature type="transmembrane region" description="Helical" evidence="6">
    <location>
        <begin position="37"/>
        <end position="55"/>
    </location>
</feature>
<feature type="transmembrane region" description="Helical" evidence="6">
    <location>
        <begin position="104"/>
        <end position="123"/>
    </location>
</feature>
<comment type="subcellular location">
    <subcellularLocation>
        <location evidence="1">Membrane</location>
        <topology evidence="1">Multi-pass membrane protein</topology>
    </subcellularLocation>
</comment>
<dbReference type="RefSeq" id="WP_109723036.1">
    <property type="nucleotide sequence ID" value="NZ_MSZV01000049.1"/>
</dbReference>
<sequence>MRLHREIGLFAVGGVIGLLVDAGVVQLLVGLAGWNPYLARVLSFLLAATVTWWWNRRHTFAARSSGRPLPAEWLHWMGLMGVGAVVNYAVYAALLLAFAGLHRWPAIPAAAGSAVAAALNFATARGMLFRRPKSAV</sequence>
<dbReference type="AlphaFoldDB" id="A0A316I901"/>
<keyword evidence="3 6" id="KW-0812">Transmembrane</keyword>
<evidence type="ECO:0000256" key="2">
    <source>
        <dbReference type="ARBA" id="ARBA00009399"/>
    </source>
</evidence>
<evidence type="ECO:0000313" key="8">
    <source>
        <dbReference type="EMBL" id="PWK89923.1"/>
    </source>
</evidence>
<evidence type="ECO:0000256" key="4">
    <source>
        <dbReference type="ARBA" id="ARBA00022989"/>
    </source>
</evidence>
<evidence type="ECO:0000313" key="9">
    <source>
        <dbReference type="Proteomes" id="UP000245812"/>
    </source>
</evidence>